<dbReference type="AlphaFoldDB" id="A0A4Q4Z6H4"/>
<dbReference type="InterPro" id="IPR053926">
    <property type="entry name" value="RecX_HTH_1st"/>
</dbReference>
<evidence type="ECO:0000259" key="8">
    <source>
        <dbReference type="Pfam" id="PF21981"/>
    </source>
</evidence>
<gene>
    <name evidence="5" type="primary">recX</name>
    <name evidence="10" type="ORF">EKO23_20285</name>
</gene>
<organism evidence="10 11">
    <name type="scientific">Nocardioides guangzhouensis</name>
    <dbReference type="NCBI Taxonomy" id="2497878"/>
    <lineage>
        <taxon>Bacteria</taxon>
        <taxon>Bacillati</taxon>
        <taxon>Actinomycetota</taxon>
        <taxon>Actinomycetes</taxon>
        <taxon>Propionibacteriales</taxon>
        <taxon>Nocardioidaceae</taxon>
        <taxon>Nocardioides</taxon>
    </lineage>
</organism>
<dbReference type="InterPro" id="IPR003783">
    <property type="entry name" value="Regulatory_RecX"/>
</dbReference>
<dbReference type="RefSeq" id="WP_134720103.1">
    <property type="nucleotide sequence ID" value="NZ_SDKM01000038.1"/>
</dbReference>
<evidence type="ECO:0000256" key="1">
    <source>
        <dbReference type="ARBA" id="ARBA00004496"/>
    </source>
</evidence>
<dbReference type="InterPro" id="IPR053925">
    <property type="entry name" value="RecX_HTH_3rd"/>
</dbReference>
<evidence type="ECO:0000256" key="4">
    <source>
        <dbReference type="ARBA" id="ARBA00022490"/>
    </source>
</evidence>
<evidence type="ECO:0000256" key="3">
    <source>
        <dbReference type="ARBA" id="ARBA00018111"/>
    </source>
</evidence>
<feature type="compositionally biased region" description="Polar residues" evidence="6">
    <location>
        <begin position="13"/>
        <end position="23"/>
    </location>
</feature>
<proteinExistence type="inferred from homology"/>
<feature type="domain" description="RecX third three-helical" evidence="8">
    <location>
        <begin position="162"/>
        <end position="208"/>
    </location>
</feature>
<evidence type="ECO:0000313" key="11">
    <source>
        <dbReference type="Proteomes" id="UP000295198"/>
    </source>
</evidence>
<protein>
    <recommendedName>
        <fullName evidence="3 5">Regulatory protein RecX</fullName>
    </recommendedName>
</protein>
<dbReference type="InterPro" id="IPR036388">
    <property type="entry name" value="WH-like_DNA-bd_sf"/>
</dbReference>
<dbReference type="GO" id="GO:0005737">
    <property type="term" value="C:cytoplasm"/>
    <property type="evidence" value="ECO:0007669"/>
    <property type="project" value="UniProtKB-SubCell"/>
</dbReference>
<dbReference type="HAMAP" id="MF_01114">
    <property type="entry name" value="RecX"/>
    <property type="match status" value="1"/>
</dbReference>
<dbReference type="PANTHER" id="PTHR33602:SF1">
    <property type="entry name" value="REGULATORY PROTEIN RECX FAMILY PROTEIN"/>
    <property type="match status" value="1"/>
</dbReference>
<dbReference type="Pfam" id="PF02631">
    <property type="entry name" value="RecX_HTH2"/>
    <property type="match status" value="1"/>
</dbReference>
<evidence type="ECO:0000256" key="2">
    <source>
        <dbReference type="ARBA" id="ARBA00009695"/>
    </source>
</evidence>
<evidence type="ECO:0000256" key="6">
    <source>
        <dbReference type="SAM" id="MobiDB-lite"/>
    </source>
</evidence>
<name>A0A4Q4Z6H4_9ACTN</name>
<evidence type="ECO:0000259" key="9">
    <source>
        <dbReference type="Pfam" id="PF21982"/>
    </source>
</evidence>
<feature type="domain" description="RecX first three-helical" evidence="9">
    <location>
        <begin position="63"/>
        <end position="101"/>
    </location>
</feature>
<evidence type="ECO:0000256" key="5">
    <source>
        <dbReference type="HAMAP-Rule" id="MF_01114"/>
    </source>
</evidence>
<evidence type="ECO:0000313" key="10">
    <source>
        <dbReference type="EMBL" id="RYP83068.1"/>
    </source>
</evidence>
<reference evidence="10 11" key="1">
    <citation type="submission" date="2019-01" db="EMBL/GenBank/DDBJ databases">
        <title>Nocardioides guangzhouensis sp. nov., an actinobacterium isolated from soil.</title>
        <authorList>
            <person name="Fu Y."/>
            <person name="Cai Y."/>
            <person name="Lin Z."/>
            <person name="Chen P."/>
        </authorList>
    </citation>
    <scope>NUCLEOTIDE SEQUENCE [LARGE SCALE GENOMIC DNA]</scope>
    <source>
        <strain evidence="10 11">130</strain>
    </source>
</reference>
<dbReference type="Pfam" id="PF21982">
    <property type="entry name" value="RecX_HTH1"/>
    <property type="match status" value="1"/>
</dbReference>
<feature type="domain" description="RecX second three-helical" evidence="7">
    <location>
        <begin position="109"/>
        <end position="155"/>
    </location>
</feature>
<keyword evidence="4 5" id="KW-0963">Cytoplasm</keyword>
<comment type="caution">
    <text evidence="10">The sequence shown here is derived from an EMBL/GenBank/DDBJ whole genome shotgun (WGS) entry which is preliminary data.</text>
</comment>
<dbReference type="Pfam" id="PF21981">
    <property type="entry name" value="RecX_HTH3"/>
    <property type="match status" value="1"/>
</dbReference>
<comment type="similarity">
    <text evidence="2 5">Belongs to the RecX family.</text>
</comment>
<evidence type="ECO:0000259" key="7">
    <source>
        <dbReference type="Pfam" id="PF02631"/>
    </source>
</evidence>
<dbReference type="Gene3D" id="1.10.10.10">
    <property type="entry name" value="Winged helix-like DNA-binding domain superfamily/Winged helix DNA-binding domain"/>
    <property type="match status" value="1"/>
</dbReference>
<dbReference type="PANTHER" id="PTHR33602">
    <property type="entry name" value="REGULATORY PROTEIN RECX FAMILY PROTEIN"/>
    <property type="match status" value="1"/>
</dbReference>
<keyword evidence="11" id="KW-1185">Reference proteome</keyword>
<dbReference type="OrthoDB" id="5244465at2"/>
<dbReference type="InterPro" id="IPR053924">
    <property type="entry name" value="RecX_HTH_2nd"/>
</dbReference>
<comment type="subcellular location">
    <subcellularLocation>
        <location evidence="1 5">Cytoplasm</location>
    </subcellularLocation>
</comment>
<dbReference type="GO" id="GO:0006282">
    <property type="term" value="P:regulation of DNA repair"/>
    <property type="evidence" value="ECO:0007669"/>
    <property type="project" value="UniProtKB-UniRule"/>
</dbReference>
<sequence length="227" mass="24442">MTSDLPADPSFETPGSSAPQTGWQGDVSAGVAAWTGGTPADAPDAAVPPEDTLGPEPDQEDVARKILLDQLTGQARSRQELADRLAKRNVPDEVATRLLDRFEEVGLVDDEAFARSWIASRRSVDSGGGKGLARRALAQELRRKGVADEVAREALDEIDPDDEEAAARRLVRKKLRSMRGLEPVVATRRLAGMLARKGYPPGLAFAVVRDELDGVGDDLDDDVTFDD</sequence>
<comment type="function">
    <text evidence="5">Modulates RecA activity.</text>
</comment>
<feature type="region of interest" description="Disordered" evidence="6">
    <location>
        <begin position="1"/>
        <end position="61"/>
    </location>
</feature>
<feature type="compositionally biased region" description="Low complexity" evidence="6">
    <location>
        <begin position="39"/>
        <end position="49"/>
    </location>
</feature>
<dbReference type="Proteomes" id="UP000295198">
    <property type="component" value="Unassembled WGS sequence"/>
</dbReference>
<dbReference type="EMBL" id="SDKM01000038">
    <property type="protein sequence ID" value="RYP83068.1"/>
    <property type="molecule type" value="Genomic_DNA"/>
</dbReference>
<accession>A0A4Q4Z6H4</accession>